<feature type="chain" id="PRO_5002358895" evidence="2">
    <location>
        <begin position="30"/>
        <end position="178"/>
    </location>
</feature>
<feature type="signal peptide" evidence="2">
    <location>
        <begin position="1"/>
        <end position="29"/>
    </location>
</feature>
<evidence type="ECO:0000256" key="1">
    <source>
        <dbReference type="SAM" id="MobiDB-lite"/>
    </source>
</evidence>
<evidence type="ECO:0000313" key="4">
    <source>
        <dbReference type="Proteomes" id="UP000008021"/>
    </source>
</evidence>
<name>A0A0E0F823_9ORYZ</name>
<protein>
    <submittedName>
        <fullName evidence="3">Uncharacterized protein</fullName>
    </submittedName>
</protein>
<keyword evidence="2" id="KW-0732">Signal</keyword>
<keyword evidence="4" id="KW-1185">Reference proteome</keyword>
<evidence type="ECO:0000313" key="3">
    <source>
        <dbReference type="EnsemblPlants" id="OMERI11G17460.1"/>
    </source>
</evidence>
<dbReference type="Proteomes" id="UP000008021">
    <property type="component" value="Chromosome 11"/>
</dbReference>
<dbReference type="HOGENOM" id="CLU_1512894_0_0_1"/>
<feature type="compositionally biased region" description="Basic and acidic residues" evidence="1">
    <location>
        <begin position="94"/>
        <end position="105"/>
    </location>
</feature>
<organism evidence="3">
    <name type="scientific">Oryza meridionalis</name>
    <dbReference type="NCBI Taxonomy" id="40149"/>
    <lineage>
        <taxon>Eukaryota</taxon>
        <taxon>Viridiplantae</taxon>
        <taxon>Streptophyta</taxon>
        <taxon>Embryophyta</taxon>
        <taxon>Tracheophyta</taxon>
        <taxon>Spermatophyta</taxon>
        <taxon>Magnoliopsida</taxon>
        <taxon>Liliopsida</taxon>
        <taxon>Poales</taxon>
        <taxon>Poaceae</taxon>
        <taxon>BOP clade</taxon>
        <taxon>Oryzoideae</taxon>
        <taxon>Oryzeae</taxon>
        <taxon>Oryzinae</taxon>
        <taxon>Oryza</taxon>
    </lineage>
</organism>
<reference evidence="3" key="1">
    <citation type="submission" date="2015-04" db="UniProtKB">
        <authorList>
            <consortium name="EnsemblPlants"/>
        </authorList>
    </citation>
    <scope>IDENTIFICATION</scope>
</reference>
<reference evidence="3" key="2">
    <citation type="submission" date="2018-05" db="EMBL/GenBank/DDBJ databases">
        <title>OmerRS3 (Oryza meridionalis Reference Sequence Version 3).</title>
        <authorList>
            <person name="Zhang J."/>
            <person name="Kudrna D."/>
            <person name="Lee S."/>
            <person name="Talag J."/>
            <person name="Welchert J."/>
            <person name="Wing R.A."/>
        </authorList>
    </citation>
    <scope>NUCLEOTIDE SEQUENCE [LARGE SCALE GENOMIC DNA]</scope>
    <source>
        <strain evidence="3">cv. OR44</strain>
    </source>
</reference>
<dbReference type="EnsemblPlants" id="OMERI11G17460.1">
    <property type="protein sequence ID" value="OMERI11G17460.1"/>
    <property type="gene ID" value="OMERI11G17460"/>
</dbReference>
<evidence type="ECO:0000256" key="2">
    <source>
        <dbReference type="SAM" id="SignalP"/>
    </source>
</evidence>
<dbReference type="AlphaFoldDB" id="A0A0E0F823"/>
<proteinExistence type="predicted"/>
<dbReference type="Gramene" id="OMERI11G17460.1">
    <property type="protein sequence ID" value="OMERI11G17460.1"/>
    <property type="gene ID" value="OMERI11G17460"/>
</dbReference>
<accession>A0A0E0F823</accession>
<feature type="region of interest" description="Disordered" evidence="1">
    <location>
        <begin position="53"/>
        <end position="137"/>
    </location>
</feature>
<feature type="compositionally biased region" description="Basic and acidic residues" evidence="1">
    <location>
        <begin position="59"/>
        <end position="81"/>
    </location>
</feature>
<sequence>MAAKFSSVICKVLLMVVTMVALLFSSGLADDGPGYEYCFLKCIDECNQTCGGVRRRRGDRRERQPASGRRRQDWRRELDQRRRGKAARRQPTGDQRRRERGREGQGRGGQRLRLSGTAPGGRHNFRKVGSGSGSVSTAQPVRIDSEVAVPSVQPITDANESPVQIQITAVEVVPEAEN</sequence>